<organism evidence="11 12">
    <name type="scientific">Duganella violaceipulchra</name>
    <dbReference type="NCBI Taxonomy" id="2849652"/>
    <lineage>
        <taxon>Bacteria</taxon>
        <taxon>Pseudomonadati</taxon>
        <taxon>Pseudomonadota</taxon>
        <taxon>Betaproteobacteria</taxon>
        <taxon>Burkholderiales</taxon>
        <taxon>Oxalobacteraceae</taxon>
        <taxon>Telluria group</taxon>
        <taxon>Duganella</taxon>
    </lineage>
</organism>
<reference evidence="11" key="1">
    <citation type="submission" date="2022-03" db="EMBL/GenBank/DDBJ databases">
        <title>Genome Encyclopedia of Bacteria and Archaea VI: Functional Genomics of Type Strains.</title>
        <authorList>
            <person name="Whitman W."/>
        </authorList>
    </citation>
    <scope>NUCLEOTIDE SEQUENCE</scope>
    <source>
        <strain evidence="11">HSC-15S17</strain>
    </source>
</reference>
<comment type="caution">
    <text evidence="11">The sequence shown here is derived from an EMBL/GenBank/DDBJ whole genome shotgun (WGS) entry which is preliminary data.</text>
</comment>
<evidence type="ECO:0000256" key="5">
    <source>
        <dbReference type="ARBA" id="ARBA00022692"/>
    </source>
</evidence>
<accession>A0ABT1GC00</accession>
<keyword evidence="5 9" id="KW-0812">Transmembrane</keyword>
<dbReference type="PANTHER" id="PTHR30614:SF0">
    <property type="entry name" value="L-CYSTINE TRANSPORT SYSTEM PERMEASE PROTEIN TCYL"/>
    <property type="match status" value="1"/>
</dbReference>
<evidence type="ECO:0000256" key="3">
    <source>
        <dbReference type="ARBA" id="ARBA00022448"/>
    </source>
</evidence>
<protein>
    <submittedName>
        <fullName evidence="11">Cystine transport system permease protein</fullName>
    </submittedName>
</protein>
<keyword evidence="8 9" id="KW-0472">Membrane</keyword>
<comment type="similarity">
    <text evidence="2">Belongs to the binding-protein-dependent transport system permease family. HisMQ subfamily.</text>
</comment>
<keyword evidence="7 9" id="KW-1133">Transmembrane helix</keyword>
<evidence type="ECO:0000256" key="2">
    <source>
        <dbReference type="ARBA" id="ARBA00010072"/>
    </source>
</evidence>
<dbReference type="SUPFAM" id="SSF161098">
    <property type="entry name" value="MetI-like"/>
    <property type="match status" value="1"/>
</dbReference>
<dbReference type="RefSeq" id="WP_229224523.1">
    <property type="nucleotide sequence ID" value="NZ_JAHTGR010000001.1"/>
</dbReference>
<proteinExistence type="inferred from homology"/>
<dbReference type="EMBL" id="JALJZU010000001">
    <property type="protein sequence ID" value="MCP2006477.1"/>
    <property type="molecule type" value="Genomic_DNA"/>
</dbReference>
<evidence type="ECO:0000256" key="9">
    <source>
        <dbReference type="RuleBase" id="RU363032"/>
    </source>
</evidence>
<evidence type="ECO:0000313" key="11">
    <source>
        <dbReference type="EMBL" id="MCP2006477.1"/>
    </source>
</evidence>
<gene>
    <name evidence="11" type="ORF">L1274_000165</name>
</gene>
<evidence type="ECO:0000256" key="8">
    <source>
        <dbReference type="ARBA" id="ARBA00023136"/>
    </source>
</evidence>
<keyword evidence="6" id="KW-0029">Amino-acid transport</keyword>
<feature type="domain" description="ABC transmembrane type-1" evidence="10">
    <location>
        <begin position="24"/>
        <end position="212"/>
    </location>
</feature>
<evidence type="ECO:0000256" key="7">
    <source>
        <dbReference type="ARBA" id="ARBA00022989"/>
    </source>
</evidence>
<evidence type="ECO:0000256" key="6">
    <source>
        <dbReference type="ARBA" id="ARBA00022970"/>
    </source>
</evidence>
<comment type="subcellular location">
    <subcellularLocation>
        <location evidence="1">Cell inner membrane</location>
        <topology evidence="1">Multi-pass membrane protein</topology>
    </subcellularLocation>
    <subcellularLocation>
        <location evidence="9">Cell membrane</location>
        <topology evidence="9">Multi-pass membrane protein</topology>
    </subcellularLocation>
</comment>
<dbReference type="CDD" id="cd06261">
    <property type="entry name" value="TM_PBP2"/>
    <property type="match status" value="1"/>
</dbReference>
<keyword evidence="4" id="KW-1003">Cell membrane</keyword>
<evidence type="ECO:0000256" key="1">
    <source>
        <dbReference type="ARBA" id="ARBA00004429"/>
    </source>
</evidence>
<sequence length="224" mass="24567">MDWQGLLELQGLLLEAAPVMLRGAGYTVIFAMASMLGGLLIGFPVAVLRILPYRVLRWPASVYVSLMRGTPLLVQMFVIYYGLPSIGVEFTPVTAGILALSLNAGAFLSESLRGAISAVNKGQWEASFSLGLGYWPTLYHVVLPQALRIAVPAMSNTLISLIKDTSLVSVITMTELMLSTKEVIATTFRPLPLYLAAALIYWALSLLFEALQRRAEQRLNRAHR</sequence>
<dbReference type="InterPro" id="IPR010065">
    <property type="entry name" value="AA_ABC_transptr_permease_3TM"/>
</dbReference>
<dbReference type="Gene3D" id="1.10.3720.10">
    <property type="entry name" value="MetI-like"/>
    <property type="match status" value="1"/>
</dbReference>
<dbReference type="Proteomes" id="UP001162889">
    <property type="component" value="Unassembled WGS sequence"/>
</dbReference>
<feature type="transmembrane region" description="Helical" evidence="9">
    <location>
        <begin position="191"/>
        <end position="211"/>
    </location>
</feature>
<evidence type="ECO:0000259" key="10">
    <source>
        <dbReference type="PROSITE" id="PS50928"/>
    </source>
</evidence>
<dbReference type="InterPro" id="IPR043429">
    <property type="entry name" value="ArtM/GltK/GlnP/TcyL/YhdX-like"/>
</dbReference>
<dbReference type="PANTHER" id="PTHR30614">
    <property type="entry name" value="MEMBRANE COMPONENT OF AMINO ACID ABC TRANSPORTER"/>
    <property type="match status" value="1"/>
</dbReference>
<dbReference type="Pfam" id="PF00528">
    <property type="entry name" value="BPD_transp_1"/>
    <property type="match status" value="1"/>
</dbReference>
<dbReference type="PROSITE" id="PS50928">
    <property type="entry name" value="ABC_TM1"/>
    <property type="match status" value="1"/>
</dbReference>
<evidence type="ECO:0000313" key="12">
    <source>
        <dbReference type="Proteomes" id="UP001162889"/>
    </source>
</evidence>
<dbReference type="InterPro" id="IPR035906">
    <property type="entry name" value="MetI-like_sf"/>
</dbReference>
<dbReference type="InterPro" id="IPR000515">
    <property type="entry name" value="MetI-like"/>
</dbReference>
<keyword evidence="3 9" id="KW-0813">Transport</keyword>
<name>A0ABT1GC00_9BURK</name>
<feature type="transmembrane region" description="Helical" evidence="9">
    <location>
        <begin position="24"/>
        <end position="48"/>
    </location>
</feature>
<dbReference type="NCBIfam" id="TIGR01726">
    <property type="entry name" value="HEQRo_perm_3TM"/>
    <property type="match status" value="1"/>
</dbReference>
<evidence type="ECO:0000256" key="4">
    <source>
        <dbReference type="ARBA" id="ARBA00022475"/>
    </source>
</evidence>
<keyword evidence="12" id="KW-1185">Reference proteome</keyword>